<evidence type="ECO:0000313" key="3">
    <source>
        <dbReference type="EMBL" id="GES10961.1"/>
    </source>
</evidence>
<proteinExistence type="inferred from homology"/>
<evidence type="ECO:0000313" key="4">
    <source>
        <dbReference type="Proteomes" id="UP000331127"/>
    </source>
</evidence>
<reference evidence="3 4" key="1">
    <citation type="submission" date="2019-10" db="EMBL/GenBank/DDBJ databases">
        <title>Whole genome shotgun sequence of Acrocarpospora macrocephala NBRC 16266.</title>
        <authorList>
            <person name="Ichikawa N."/>
            <person name="Kimura A."/>
            <person name="Kitahashi Y."/>
            <person name="Komaki H."/>
            <person name="Oguchi A."/>
        </authorList>
    </citation>
    <scope>NUCLEOTIDE SEQUENCE [LARGE SCALE GENOMIC DNA]</scope>
    <source>
        <strain evidence="3 4">NBRC 16266</strain>
    </source>
</reference>
<sequence length="182" mass="20004">MTVTNNAIAETLRRYLAANPDERDNVQQLLEALEAGGDLSSRSTVPLHVTCSAAVINDVNQVLMIHHTALGKWLIPGGHLEDADGSLLYGALRELEEETGIPWMTTVSPPGMDVIPVDVDVHLIPANPAKGEGEHWHADFRFAFWVPNPSVQLQLEEVTDYAWRAVTDLQTTRLSAKVAQYA</sequence>
<dbReference type="PROSITE" id="PS51462">
    <property type="entry name" value="NUDIX"/>
    <property type="match status" value="1"/>
</dbReference>
<dbReference type="Gene3D" id="3.90.79.10">
    <property type="entry name" value="Nucleoside Triphosphate Pyrophosphohydrolase"/>
    <property type="match status" value="1"/>
</dbReference>
<dbReference type="OrthoDB" id="3214694at2"/>
<dbReference type="PANTHER" id="PTHR43736:SF1">
    <property type="entry name" value="DIHYDRONEOPTERIN TRIPHOSPHATE DIPHOSPHATASE"/>
    <property type="match status" value="1"/>
</dbReference>
<dbReference type="Proteomes" id="UP000331127">
    <property type="component" value="Unassembled WGS sequence"/>
</dbReference>
<evidence type="ECO:0000256" key="1">
    <source>
        <dbReference type="ARBA" id="ARBA00005582"/>
    </source>
</evidence>
<name>A0A5M3WUK7_9ACTN</name>
<accession>A0A5M3WUK7</accession>
<comment type="similarity">
    <text evidence="1">Belongs to the Nudix hydrolase family.</text>
</comment>
<evidence type="ECO:0000259" key="2">
    <source>
        <dbReference type="PROSITE" id="PS51462"/>
    </source>
</evidence>
<organism evidence="3 4">
    <name type="scientific">Acrocarpospora macrocephala</name>
    <dbReference type="NCBI Taxonomy" id="150177"/>
    <lineage>
        <taxon>Bacteria</taxon>
        <taxon>Bacillati</taxon>
        <taxon>Actinomycetota</taxon>
        <taxon>Actinomycetes</taxon>
        <taxon>Streptosporangiales</taxon>
        <taxon>Streptosporangiaceae</taxon>
        <taxon>Acrocarpospora</taxon>
    </lineage>
</organism>
<dbReference type="Pfam" id="PF00293">
    <property type="entry name" value="NUDIX"/>
    <property type="match status" value="1"/>
</dbReference>
<dbReference type="PANTHER" id="PTHR43736">
    <property type="entry name" value="ADP-RIBOSE PYROPHOSPHATASE"/>
    <property type="match status" value="1"/>
</dbReference>
<gene>
    <name evidence="3" type="ORF">Amac_045580</name>
</gene>
<dbReference type="InterPro" id="IPR000086">
    <property type="entry name" value="NUDIX_hydrolase_dom"/>
</dbReference>
<comment type="caution">
    <text evidence="3">The sequence shown here is derived from an EMBL/GenBank/DDBJ whole genome shotgun (WGS) entry which is preliminary data.</text>
</comment>
<protein>
    <recommendedName>
        <fullName evidence="2">Nudix hydrolase domain-containing protein</fullName>
    </recommendedName>
</protein>
<dbReference type="InterPro" id="IPR015797">
    <property type="entry name" value="NUDIX_hydrolase-like_dom_sf"/>
</dbReference>
<dbReference type="EMBL" id="BLAE01000025">
    <property type="protein sequence ID" value="GES10961.1"/>
    <property type="molecule type" value="Genomic_DNA"/>
</dbReference>
<dbReference type="SUPFAM" id="SSF55811">
    <property type="entry name" value="Nudix"/>
    <property type="match status" value="1"/>
</dbReference>
<feature type="domain" description="Nudix hydrolase" evidence="2">
    <location>
        <begin position="46"/>
        <end position="182"/>
    </location>
</feature>
<dbReference type="AlphaFoldDB" id="A0A5M3WUK7"/>
<dbReference type="CDD" id="cd03674">
    <property type="entry name" value="NUDIX_Hydrolase"/>
    <property type="match status" value="1"/>
</dbReference>
<keyword evidence="4" id="KW-1185">Reference proteome</keyword>
<dbReference type="RefSeq" id="WP_155356350.1">
    <property type="nucleotide sequence ID" value="NZ_BAAAHL010000056.1"/>
</dbReference>